<evidence type="ECO:0000313" key="2">
    <source>
        <dbReference type="Proteomes" id="UP000677457"/>
    </source>
</evidence>
<evidence type="ECO:0000313" key="1">
    <source>
        <dbReference type="EMBL" id="GIM82507.1"/>
    </source>
</evidence>
<name>A0ABQ4JM20_SALAC</name>
<accession>A0ABQ4JM20</accession>
<keyword evidence="2" id="KW-1185">Reference proteome</keyword>
<gene>
    <name evidence="1" type="ORF">Sar04_07480</name>
</gene>
<protein>
    <submittedName>
        <fullName evidence="1">Uncharacterized protein</fullName>
    </submittedName>
</protein>
<proteinExistence type="predicted"/>
<organism evidence="1 2">
    <name type="scientific">Salinispora arenicola</name>
    <dbReference type="NCBI Taxonomy" id="168697"/>
    <lineage>
        <taxon>Bacteria</taxon>
        <taxon>Bacillati</taxon>
        <taxon>Actinomycetota</taxon>
        <taxon>Actinomycetes</taxon>
        <taxon>Micromonosporales</taxon>
        <taxon>Micromonosporaceae</taxon>
        <taxon>Salinispora</taxon>
    </lineage>
</organism>
<dbReference type="Proteomes" id="UP000677457">
    <property type="component" value="Unassembled WGS sequence"/>
</dbReference>
<reference evidence="1 2" key="1">
    <citation type="submission" date="2021-03" db="EMBL/GenBank/DDBJ databases">
        <title>Whole genome shotgun sequence of Salinispora arenicola NBRC 105043.</title>
        <authorList>
            <person name="Komaki H."/>
            <person name="Tamura T."/>
        </authorList>
    </citation>
    <scope>NUCLEOTIDE SEQUENCE [LARGE SCALE GENOMIC DNA]</scope>
    <source>
        <strain evidence="1 2">NBRC 105043</strain>
    </source>
</reference>
<comment type="caution">
    <text evidence="1">The sequence shown here is derived from an EMBL/GenBank/DDBJ whole genome shotgun (WGS) entry which is preliminary data.</text>
</comment>
<dbReference type="EMBL" id="BOQM01000006">
    <property type="protein sequence ID" value="GIM82507.1"/>
    <property type="molecule type" value="Genomic_DNA"/>
</dbReference>
<sequence>MVVLGQIVQGTEVLGKSGHGRLWQVRQRRHGDGAVGLARRAVLTHETPCGTFLGRLRRAASGLPLATEDADCASRAGRNYRVSACEDTHKSRSCSLMTRLHPPPVPDKINATVTINVAPRLLLNYDFSDQSRARRVAHVT</sequence>